<dbReference type="EMBL" id="CAJFCW020000002">
    <property type="protein sequence ID" value="CAG9090022.1"/>
    <property type="molecule type" value="Genomic_DNA"/>
</dbReference>
<evidence type="ECO:0000259" key="3">
    <source>
        <dbReference type="PROSITE" id="PS51767"/>
    </source>
</evidence>
<evidence type="ECO:0000256" key="1">
    <source>
        <dbReference type="ARBA" id="ARBA00022722"/>
    </source>
</evidence>
<dbReference type="PANTHER" id="PTHR12801">
    <property type="entry name" value="RNA EXONUCLEASE REXO1 / RECO3 FAMILY MEMBER-RELATED"/>
    <property type="match status" value="1"/>
</dbReference>
<accession>A0A811K2R4</accession>
<evidence type="ECO:0000256" key="2">
    <source>
        <dbReference type="ARBA" id="ARBA00022801"/>
    </source>
</evidence>
<dbReference type="GO" id="GO:0003676">
    <property type="term" value="F:nucleic acid binding"/>
    <property type="evidence" value="ECO:0007669"/>
    <property type="project" value="InterPro"/>
</dbReference>
<dbReference type="InterPro" id="IPR012337">
    <property type="entry name" value="RNaseH-like_sf"/>
</dbReference>
<dbReference type="InterPro" id="IPR047021">
    <property type="entry name" value="REXO1/3/4-like"/>
</dbReference>
<dbReference type="Gene3D" id="2.40.70.10">
    <property type="entry name" value="Acid Proteases"/>
    <property type="match status" value="1"/>
</dbReference>
<sequence>MGRGGHVSGFGKSLPDMFNSEQACYTNLWERHIHSFEKLRSHGFPCMQSVNGGPEEAFFGHEVKHLYVSTAPYTKKTCCRCKTSFDIDEYKDEEVKDRCCYHPSVKVTGEIEGRNEEKKYPCCQQPFGSKGCTKKPNHVYFTLTPPQLKTFIRTPVPAPGTSKNILILEASYVYTTIGKEISRIILLNWKGNLVFDMFVKTAFSIVDLNEEENDHDAGMYEQFAEPWDVVRSKLFELLNADTVLIGHTLDVFLRAAHLVHLKLLDTSVIYRNNNQNARYTLKSSANHHVKLEIDEKNMKDKASAIHSLTAFRINDEYRRSQSSSFSTQLKIFDGSVTNRPYPVGIWAEDNVQVSSLAQKLQFGLAEKCPFVVQGNGVFGLRFSQKPENHINILLRQFKYPIIGIGLTVGYSDAFPYNGELVLGGGSKKCQREYQYAQVNTVKYDSWIFDVQRVVFGQVTFTQDTPVTLAIGQRYTVFPLELFNKIVVELDARQADSQTQTYYVRYQGVKFPTIGFESYGVLLTMYPKDYLGKLTPYGYELLIRPKIDWAIPNDQIILGDNFLTAYCILLEYTVPPKIGFSMSECIPVVPNMIFLGFLVLLKVLVE</sequence>
<proteinExistence type="predicted"/>
<dbReference type="GO" id="GO:0004527">
    <property type="term" value="F:exonuclease activity"/>
    <property type="evidence" value="ECO:0007669"/>
    <property type="project" value="InterPro"/>
</dbReference>
<dbReference type="Pfam" id="PF00026">
    <property type="entry name" value="Asp"/>
    <property type="match status" value="1"/>
</dbReference>
<keyword evidence="1" id="KW-0540">Nuclease</keyword>
<dbReference type="GO" id="GO:0005634">
    <property type="term" value="C:nucleus"/>
    <property type="evidence" value="ECO:0007669"/>
    <property type="project" value="TreeGrafter"/>
</dbReference>
<dbReference type="InterPro" id="IPR021109">
    <property type="entry name" value="Peptidase_aspartic_dom_sf"/>
</dbReference>
<dbReference type="SUPFAM" id="SSF53098">
    <property type="entry name" value="Ribonuclease H-like"/>
    <property type="match status" value="1"/>
</dbReference>
<dbReference type="Gene3D" id="3.30.420.10">
    <property type="entry name" value="Ribonuclease H-like superfamily/Ribonuclease H"/>
    <property type="match status" value="1"/>
</dbReference>
<feature type="domain" description="Peptidase A1" evidence="3">
    <location>
        <begin position="264"/>
        <end position="580"/>
    </location>
</feature>
<reference evidence="4" key="1">
    <citation type="submission" date="2020-09" db="EMBL/GenBank/DDBJ databases">
        <authorList>
            <person name="Kikuchi T."/>
        </authorList>
    </citation>
    <scope>NUCLEOTIDE SEQUENCE</scope>
    <source>
        <strain evidence="4">SH1</strain>
    </source>
</reference>
<comment type="caution">
    <text evidence="4">The sequence shown here is derived from an EMBL/GenBank/DDBJ whole genome shotgun (WGS) entry which is preliminary data.</text>
</comment>
<dbReference type="InterPro" id="IPR033121">
    <property type="entry name" value="PEPTIDASE_A1"/>
</dbReference>
<dbReference type="EMBL" id="CAJFDH010000002">
    <property type="protein sequence ID" value="CAD5209767.1"/>
    <property type="molecule type" value="Genomic_DNA"/>
</dbReference>
<dbReference type="InterPro" id="IPR036397">
    <property type="entry name" value="RNaseH_sf"/>
</dbReference>
<protein>
    <recommendedName>
        <fullName evidence="3">Peptidase A1 domain-containing protein</fullName>
    </recommendedName>
</protein>
<dbReference type="AlphaFoldDB" id="A0A811K2R4"/>
<evidence type="ECO:0000313" key="5">
    <source>
        <dbReference type="Proteomes" id="UP000614601"/>
    </source>
</evidence>
<dbReference type="OrthoDB" id="206335at2759"/>
<keyword evidence="2" id="KW-0378">Hydrolase</keyword>
<name>A0A811K2R4_9BILA</name>
<dbReference type="PROSITE" id="PS51767">
    <property type="entry name" value="PEPTIDASE_A1"/>
    <property type="match status" value="1"/>
</dbReference>
<keyword evidence="5" id="KW-1185">Reference proteome</keyword>
<evidence type="ECO:0000313" key="4">
    <source>
        <dbReference type="EMBL" id="CAD5209767.1"/>
    </source>
</evidence>
<gene>
    <name evidence="4" type="ORF">BOKJ2_LOCUS2852</name>
</gene>
<dbReference type="Proteomes" id="UP000783686">
    <property type="component" value="Unassembled WGS sequence"/>
</dbReference>
<dbReference type="SUPFAM" id="SSF50630">
    <property type="entry name" value="Acid proteases"/>
    <property type="match status" value="1"/>
</dbReference>
<dbReference type="Proteomes" id="UP000614601">
    <property type="component" value="Unassembled WGS sequence"/>
</dbReference>
<organism evidence="4 5">
    <name type="scientific">Bursaphelenchus okinawaensis</name>
    <dbReference type="NCBI Taxonomy" id="465554"/>
    <lineage>
        <taxon>Eukaryota</taxon>
        <taxon>Metazoa</taxon>
        <taxon>Ecdysozoa</taxon>
        <taxon>Nematoda</taxon>
        <taxon>Chromadorea</taxon>
        <taxon>Rhabditida</taxon>
        <taxon>Tylenchina</taxon>
        <taxon>Tylenchomorpha</taxon>
        <taxon>Aphelenchoidea</taxon>
        <taxon>Aphelenchoididae</taxon>
        <taxon>Bursaphelenchus</taxon>
    </lineage>
</organism>